<feature type="signal peptide" evidence="1">
    <location>
        <begin position="1"/>
        <end position="22"/>
    </location>
</feature>
<gene>
    <name evidence="2" type="ORF">FGG15_13220</name>
</gene>
<evidence type="ECO:0000256" key="1">
    <source>
        <dbReference type="SAM" id="SignalP"/>
    </source>
</evidence>
<evidence type="ECO:0000313" key="2">
    <source>
        <dbReference type="EMBL" id="TMU55138.1"/>
    </source>
</evidence>
<organism evidence="2 3">
    <name type="scientific">Flagellimonas algicola</name>
    <dbReference type="NCBI Taxonomy" id="2583815"/>
    <lineage>
        <taxon>Bacteria</taxon>
        <taxon>Pseudomonadati</taxon>
        <taxon>Bacteroidota</taxon>
        <taxon>Flavobacteriia</taxon>
        <taxon>Flavobacteriales</taxon>
        <taxon>Flavobacteriaceae</taxon>
        <taxon>Flagellimonas</taxon>
    </lineage>
</organism>
<comment type="caution">
    <text evidence="2">The sequence shown here is derived from an EMBL/GenBank/DDBJ whole genome shotgun (WGS) entry which is preliminary data.</text>
</comment>
<evidence type="ECO:0000313" key="3">
    <source>
        <dbReference type="Proteomes" id="UP000751614"/>
    </source>
</evidence>
<sequence length="133" mass="15195">MKALKIITVLVAVLVSITNLTAQSNPLTGKWEAEYEENNEKIYVTYEFRNENGKHTCYTTYIKDDKGRGEEHESLALKDIVFGGGKGTGKFIIDHKGKNYEVRANLKLRDDNTLIVSYSAWGYSDNETWIRLK</sequence>
<proteinExistence type="predicted"/>
<protein>
    <recommendedName>
        <fullName evidence="4">DUF2147 domain-containing protein</fullName>
    </recommendedName>
</protein>
<reference evidence="2 3" key="1">
    <citation type="submission" date="2019-05" db="EMBL/GenBank/DDBJ databases">
        <title>Flagellimonas sp. AsT0115, sp. nov., isolated from a marine red algae, Asparagopsis taxiformis.</title>
        <authorList>
            <person name="Kim J."/>
            <person name="Jeong S.E."/>
            <person name="Jeon C.O."/>
        </authorList>
    </citation>
    <scope>NUCLEOTIDE SEQUENCE [LARGE SCALE GENOMIC DNA]</scope>
    <source>
        <strain evidence="2 3">AsT0115</strain>
    </source>
</reference>
<dbReference type="EMBL" id="VCNI01000002">
    <property type="protein sequence ID" value="TMU55138.1"/>
    <property type="molecule type" value="Genomic_DNA"/>
</dbReference>
<evidence type="ECO:0008006" key="4">
    <source>
        <dbReference type="Google" id="ProtNLM"/>
    </source>
</evidence>
<keyword evidence="3" id="KW-1185">Reference proteome</keyword>
<keyword evidence="1" id="KW-0732">Signal</keyword>
<feature type="chain" id="PRO_5046367575" description="DUF2147 domain-containing protein" evidence="1">
    <location>
        <begin position="23"/>
        <end position="133"/>
    </location>
</feature>
<dbReference type="Proteomes" id="UP000751614">
    <property type="component" value="Unassembled WGS sequence"/>
</dbReference>
<accession>A0ABY2WJX2</accession>
<dbReference type="RefSeq" id="WP_138836987.1">
    <property type="nucleotide sequence ID" value="NZ_VCNI01000002.1"/>
</dbReference>
<name>A0ABY2WJX2_9FLAO</name>